<keyword evidence="1" id="KW-0808">Transferase</keyword>
<keyword evidence="1" id="KW-0723">Serine/threonine-protein kinase</keyword>
<dbReference type="Proteomes" id="UP000645217">
    <property type="component" value="Unassembled WGS sequence"/>
</dbReference>
<dbReference type="Pfam" id="PF13581">
    <property type="entry name" value="HATPase_c_2"/>
    <property type="match status" value="1"/>
</dbReference>
<dbReference type="CDD" id="cd16936">
    <property type="entry name" value="HATPase_RsbW-like"/>
    <property type="match status" value="1"/>
</dbReference>
<dbReference type="PANTHER" id="PTHR35526:SF3">
    <property type="entry name" value="ANTI-SIGMA-F FACTOR RSBW"/>
    <property type="match status" value="1"/>
</dbReference>
<sequence>MTTGSLLDAIELIGSPESVAEARAYVREKLGAGHPALDDVTLLVSEVVTNSIVHSDSKNGGKVTLALADRHDVIHVDVVDAGGAEVPHVCGEQDGESGRGLLLVQAIAHRWDVHDNPAGRTVWFQVKYARAK</sequence>
<dbReference type="InterPro" id="IPR036890">
    <property type="entry name" value="HATPase_C_sf"/>
</dbReference>
<dbReference type="InterPro" id="IPR050267">
    <property type="entry name" value="Anti-sigma-factor_SerPK"/>
</dbReference>
<reference evidence="3" key="2">
    <citation type="submission" date="2020-09" db="EMBL/GenBank/DDBJ databases">
        <authorList>
            <person name="Sun Q."/>
            <person name="Ohkuma M."/>
        </authorList>
    </citation>
    <scope>NUCLEOTIDE SEQUENCE</scope>
    <source>
        <strain evidence="3">JCM 13064</strain>
    </source>
</reference>
<dbReference type="InterPro" id="IPR003594">
    <property type="entry name" value="HATPase_dom"/>
</dbReference>
<reference evidence="3" key="1">
    <citation type="journal article" date="2014" name="Int. J. Syst. Evol. Microbiol.">
        <title>Complete genome sequence of Corynebacterium casei LMG S-19264T (=DSM 44701T), isolated from a smear-ripened cheese.</title>
        <authorList>
            <consortium name="US DOE Joint Genome Institute (JGI-PGF)"/>
            <person name="Walter F."/>
            <person name="Albersmeier A."/>
            <person name="Kalinowski J."/>
            <person name="Ruckert C."/>
        </authorList>
    </citation>
    <scope>NUCLEOTIDE SEQUENCE</scope>
    <source>
        <strain evidence="3">JCM 13064</strain>
    </source>
</reference>
<organism evidence="3 4">
    <name type="scientific">Sphaerisporangium melleum</name>
    <dbReference type="NCBI Taxonomy" id="321316"/>
    <lineage>
        <taxon>Bacteria</taxon>
        <taxon>Bacillati</taxon>
        <taxon>Actinomycetota</taxon>
        <taxon>Actinomycetes</taxon>
        <taxon>Streptosporangiales</taxon>
        <taxon>Streptosporangiaceae</taxon>
        <taxon>Sphaerisporangium</taxon>
    </lineage>
</organism>
<keyword evidence="4" id="KW-1185">Reference proteome</keyword>
<dbReference type="SUPFAM" id="SSF55874">
    <property type="entry name" value="ATPase domain of HSP90 chaperone/DNA topoisomerase II/histidine kinase"/>
    <property type="match status" value="1"/>
</dbReference>
<dbReference type="EMBL" id="BMNT01000017">
    <property type="protein sequence ID" value="GGK88137.1"/>
    <property type="molecule type" value="Genomic_DNA"/>
</dbReference>
<dbReference type="GO" id="GO:0004674">
    <property type="term" value="F:protein serine/threonine kinase activity"/>
    <property type="evidence" value="ECO:0007669"/>
    <property type="project" value="UniProtKB-KW"/>
</dbReference>
<proteinExistence type="predicted"/>
<protein>
    <recommendedName>
        <fullName evidence="2">Histidine kinase/HSP90-like ATPase domain-containing protein</fullName>
    </recommendedName>
</protein>
<evidence type="ECO:0000313" key="4">
    <source>
        <dbReference type="Proteomes" id="UP000645217"/>
    </source>
</evidence>
<feature type="domain" description="Histidine kinase/HSP90-like ATPase" evidence="2">
    <location>
        <begin position="16"/>
        <end position="125"/>
    </location>
</feature>
<dbReference type="AlphaFoldDB" id="A0A917VJQ7"/>
<evidence type="ECO:0000256" key="1">
    <source>
        <dbReference type="ARBA" id="ARBA00022527"/>
    </source>
</evidence>
<evidence type="ECO:0000259" key="2">
    <source>
        <dbReference type="Pfam" id="PF13581"/>
    </source>
</evidence>
<keyword evidence="1" id="KW-0418">Kinase</keyword>
<accession>A0A917VJQ7</accession>
<dbReference type="Gene3D" id="3.30.565.10">
    <property type="entry name" value="Histidine kinase-like ATPase, C-terminal domain"/>
    <property type="match status" value="1"/>
</dbReference>
<evidence type="ECO:0000313" key="3">
    <source>
        <dbReference type="EMBL" id="GGK88137.1"/>
    </source>
</evidence>
<dbReference type="PANTHER" id="PTHR35526">
    <property type="entry name" value="ANTI-SIGMA-F FACTOR RSBW-RELATED"/>
    <property type="match status" value="1"/>
</dbReference>
<gene>
    <name evidence="3" type="ORF">GCM10007964_33350</name>
</gene>
<comment type="caution">
    <text evidence="3">The sequence shown here is derived from an EMBL/GenBank/DDBJ whole genome shotgun (WGS) entry which is preliminary data.</text>
</comment>
<dbReference type="RefSeq" id="WP_189163929.1">
    <property type="nucleotide sequence ID" value="NZ_BMNT01000017.1"/>
</dbReference>
<name>A0A917VJQ7_9ACTN</name>